<keyword evidence="5" id="KW-0131">Cell cycle</keyword>
<name>A0A9E7EGN9_9LILI</name>
<gene>
    <name evidence="6" type="ORF">MUK42_37520</name>
</gene>
<dbReference type="Proteomes" id="UP001055439">
    <property type="component" value="Chromosome 1"/>
</dbReference>
<evidence type="ECO:0000256" key="4">
    <source>
        <dbReference type="ARBA" id="ARBA00022776"/>
    </source>
</evidence>
<dbReference type="InterPro" id="IPR033010">
    <property type="entry name" value="Cdc20/Fizzy"/>
</dbReference>
<keyword evidence="2" id="KW-0132">Cell division</keyword>
<evidence type="ECO:0000256" key="5">
    <source>
        <dbReference type="ARBA" id="ARBA00023306"/>
    </source>
</evidence>
<dbReference type="GO" id="GO:1905786">
    <property type="term" value="P:positive regulation of anaphase-promoting complex-dependent catabolic process"/>
    <property type="evidence" value="ECO:0007669"/>
    <property type="project" value="TreeGrafter"/>
</dbReference>
<dbReference type="GO" id="GO:0010997">
    <property type="term" value="F:anaphase-promoting complex binding"/>
    <property type="evidence" value="ECO:0007669"/>
    <property type="project" value="InterPro"/>
</dbReference>
<protein>
    <submittedName>
        <fullName evidence="6">WD domain, G-beta repeat</fullName>
    </submittedName>
</protein>
<proteinExistence type="predicted"/>
<keyword evidence="7" id="KW-1185">Reference proteome</keyword>
<evidence type="ECO:0000313" key="6">
    <source>
        <dbReference type="EMBL" id="URD76490.1"/>
    </source>
</evidence>
<evidence type="ECO:0000256" key="2">
    <source>
        <dbReference type="ARBA" id="ARBA00022618"/>
    </source>
</evidence>
<evidence type="ECO:0000256" key="3">
    <source>
        <dbReference type="ARBA" id="ARBA00022737"/>
    </source>
</evidence>
<dbReference type="InterPro" id="IPR015943">
    <property type="entry name" value="WD40/YVTN_repeat-like_dom_sf"/>
</dbReference>
<organism evidence="6 7">
    <name type="scientific">Musa troglodytarum</name>
    <name type="common">fe'i banana</name>
    <dbReference type="NCBI Taxonomy" id="320322"/>
    <lineage>
        <taxon>Eukaryota</taxon>
        <taxon>Viridiplantae</taxon>
        <taxon>Streptophyta</taxon>
        <taxon>Embryophyta</taxon>
        <taxon>Tracheophyta</taxon>
        <taxon>Spermatophyta</taxon>
        <taxon>Magnoliopsida</taxon>
        <taxon>Liliopsida</taxon>
        <taxon>Zingiberales</taxon>
        <taxon>Musaceae</taxon>
        <taxon>Musa</taxon>
    </lineage>
</organism>
<dbReference type="GO" id="GO:0051301">
    <property type="term" value="P:cell division"/>
    <property type="evidence" value="ECO:0007669"/>
    <property type="project" value="UniProtKB-KW"/>
</dbReference>
<dbReference type="AlphaFoldDB" id="A0A9E7EGN9"/>
<dbReference type="GO" id="GO:0031145">
    <property type="term" value="P:anaphase-promoting complex-dependent catabolic process"/>
    <property type="evidence" value="ECO:0007669"/>
    <property type="project" value="TreeGrafter"/>
</dbReference>
<keyword evidence="3" id="KW-0677">Repeat</keyword>
<evidence type="ECO:0000256" key="1">
    <source>
        <dbReference type="ARBA" id="ARBA00022574"/>
    </source>
</evidence>
<accession>A0A9E7EGN9</accession>
<dbReference type="OrthoDB" id="10263272at2759"/>
<keyword evidence="1" id="KW-0853">WD repeat</keyword>
<dbReference type="GO" id="GO:1990757">
    <property type="term" value="F:ubiquitin ligase activator activity"/>
    <property type="evidence" value="ECO:0007669"/>
    <property type="project" value="TreeGrafter"/>
</dbReference>
<reference evidence="6" key="1">
    <citation type="submission" date="2022-05" db="EMBL/GenBank/DDBJ databases">
        <title>The Musa troglodytarum L. genome provides insights into the mechanism of non-climacteric behaviour and enrichment of carotenoids.</title>
        <authorList>
            <person name="Wang J."/>
        </authorList>
    </citation>
    <scope>NUCLEOTIDE SEQUENCE</scope>
    <source>
        <tissue evidence="6">Leaf</tissue>
    </source>
</reference>
<keyword evidence="4" id="KW-0498">Mitosis</keyword>
<dbReference type="EMBL" id="CP097502">
    <property type="protein sequence ID" value="URD76490.1"/>
    <property type="molecule type" value="Genomic_DNA"/>
</dbReference>
<dbReference type="PANTHER" id="PTHR19918:SF8">
    <property type="entry name" value="FI02843P"/>
    <property type="match status" value="1"/>
</dbReference>
<evidence type="ECO:0000313" key="7">
    <source>
        <dbReference type="Proteomes" id="UP001055439"/>
    </source>
</evidence>
<dbReference type="GO" id="GO:0005680">
    <property type="term" value="C:anaphase-promoting complex"/>
    <property type="evidence" value="ECO:0007669"/>
    <property type="project" value="TreeGrafter"/>
</dbReference>
<dbReference type="PANTHER" id="PTHR19918">
    <property type="entry name" value="CELL DIVISION CYCLE 20 CDC20 FIZZY -RELATED"/>
    <property type="match status" value="1"/>
</dbReference>
<sequence length="286" mass="32784">MSNYPLRRLGKYNGTILESDGPLCCRHNNDSPLARSPLGSRLSAISSFCEGRGCSPTNTNRHSCEGPPLRFLLRRCLRRSGLLFDEHERAQLRGSGLLSDENERAQLRGSSPSIFIAPVSLWFRLENMSSSCSRRVEYDRFIPFRSAMDMDYAHRSVMLRENLHRAKLPQFDEAIRLQKKQQRRIPKEPERVLVLNGMLVDDGLNLLDWGSNNVLAIGLEDAVYLWDAANDLKWSGLGGLDKLVHIWDACMPVSRHHPRQRQWLHRISSHTSIVKAQPAGFWWRSQ</sequence>
<dbReference type="Gene3D" id="2.130.10.10">
    <property type="entry name" value="YVTN repeat-like/Quinoprotein amine dehydrogenase"/>
    <property type="match status" value="1"/>
</dbReference>